<dbReference type="EMBL" id="JALLPJ020000830">
    <property type="protein sequence ID" value="KAL3781799.1"/>
    <property type="molecule type" value="Genomic_DNA"/>
</dbReference>
<organism evidence="9 10">
    <name type="scientific">Cyclotella atomus</name>
    <dbReference type="NCBI Taxonomy" id="382360"/>
    <lineage>
        <taxon>Eukaryota</taxon>
        <taxon>Sar</taxon>
        <taxon>Stramenopiles</taxon>
        <taxon>Ochrophyta</taxon>
        <taxon>Bacillariophyta</taxon>
        <taxon>Coscinodiscophyceae</taxon>
        <taxon>Thalassiosirophycidae</taxon>
        <taxon>Stephanodiscales</taxon>
        <taxon>Stephanodiscaceae</taxon>
        <taxon>Cyclotella</taxon>
    </lineage>
</organism>
<feature type="transmembrane region" description="Helical" evidence="7">
    <location>
        <begin position="973"/>
        <end position="996"/>
    </location>
</feature>
<keyword evidence="10" id="KW-1185">Reference proteome</keyword>
<feature type="transmembrane region" description="Helical" evidence="7">
    <location>
        <begin position="1008"/>
        <end position="1031"/>
    </location>
</feature>
<protein>
    <recommendedName>
        <fullName evidence="8">SSD domain-containing protein</fullName>
    </recommendedName>
</protein>
<feature type="transmembrane region" description="Helical" evidence="7">
    <location>
        <begin position="644"/>
        <end position="662"/>
    </location>
</feature>
<feature type="transmembrane region" description="Helical" evidence="7">
    <location>
        <begin position="1037"/>
        <end position="1059"/>
    </location>
</feature>
<keyword evidence="5" id="KW-0325">Glycoprotein</keyword>
<dbReference type="InterPro" id="IPR052081">
    <property type="entry name" value="Dispatched_Hh_regulator"/>
</dbReference>
<evidence type="ECO:0000256" key="7">
    <source>
        <dbReference type="SAM" id="Phobius"/>
    </source>
</evidence>
<reference evidence="9 10" key="1">
    <citation type="submission" date="2024-10" db="EMBL/GenBank/DDBJ databases">
        <title>Updated reference genomes for cyclostephanoid diatoms.</title>
        <authorList>
            <person name="Roberts W.R."/>
            <person name="Alverson A.J."/>
        </authorList>
    </citation>
    <scope>NUCLEOTIDE SEQUENCE [LARGE SCALE GENOMIC DNA]</scope>
    <source>
        <strain evidence="9 10">AJA010-31</strain>
    </source>
</reference>
<dbReference type="InterPro" id="IPR000731">
    <property type="entry name" value="SSD"/>
</dbReference>
<evidence type="ECO:0000259" key="8">
    <source>
        <dbReference type="PROSITE" id="PS50156"/>
    </source>
</evidence>
<dbReference type="InterPro" id="IPR053958">
    <property type="entry name" value="HMGCR/SNAP/NPC1-like_SSD"/>
</dbReference>
<feature type="transmembrane region" description="Helical" evidence="7">
    <location>
        <begin position="446"/>
        <end position="467"/>
    </location>
</feature>
<feature type="transmembrane region" description="Helical" evidence="7">
    <location>
        <begin position="941"/>
        <end position="967"/>
    </location>
</feature>
<feature type="transmembrane region" description="Helical" evidence="7">
    <location>
        <begin position="528"/>
        <end position="549"/>
    </location>
</feature>
<evidence type="ECO:0000313" key="10">
    <source>
        <dbReference type="Proteomes" id="UP001530400"/>
    </source>
</evidence>
<feature type="transmembrane region" description="Helical" evidence="7">
    <location>
        <begin position="87"/>
        <end position="107"/>
    </location>
</feature>
<gene>
    <name evidence="9" type="ORF">ACHAWO_000866</name>
</gene>
<proteinExistence type="inferred from homology"/>
<evidence type="ECO:0000256" key="1">
    <source>
        <dbReference type="ARBA" id="ARBA00004141"/>
    </source>
</evidence>
<name>A0ABD3P2M8_9STRA</name>
<dbReference type="GO" id="GO:0016020">
    <property type="term" value="C:membrane"/>
    <property type="evidence" value="ECO:0007669"/>
    <property type="project" value="UniProtKB-SubCell"/>
</dbReference>
<keyword evidence="3 7" id="KW-1133">Transmembrane helix</keyword>
<feature type="transmembrane region" description="Helical" evidence="7">
    <location>
        <begin position="406"/>
        <end position="439"/>
    </location>
</feature>
<dbReference type="SUPFAM" id="SSF82866">
    <property type="entry name" value="Multidrug efflux transporter AcrB transmembrane domain"/>
    <property type="match status" value="2"/>
</dbReference>
<comment type="caution">
    <text evidence="9">The sequence shown here is derived from an EMBL/GenBank/DDBJ whole genome shotgun (WGS) entry which is preliminary data.</text>
</comment>
<evidence type="ECO:0000256" key="5">
    <source>
        <dbReference type="ARBA" id="ARBA00023180"/>
    </source>
</evidence>
<dbReference type="Proteomes" id="UP001530400">
    <property type="component" value="Unassembled WGS sequence"/>
</dbReference>
<sequence length="1077" mass="120983">MAKTSPESSVSPIHDLEGVPSYDADEQFFDNDAATVEHGVAVTSSEESGSNIKPMEVDDAERKATMWSDERGNLKAVNFVIRAPCKIFILLIVFCLALSFLLNVLVFRKAENGNPFTPPSNEFDLKDVRSIQYDSLRLAKDQVSANRKVTELEGQTISKQSETSAIAYWVFEGETPTGLFGTEESIQAMKNAYDIFYQDESFQDYCLLDYRTPLANGTERQCNAPLTPLLMYYPSEWDEEKAAAVIEELKAPGNLDKFNSLALCIVQGLYCELVEDVALQDKIWAGMLGKNISDITSKWDMKGDLVSNFTQVTELASYLIQVDLFKGLVDFGFDKTFSSENLVSQYSRGIVFWGGPLKERTAGNEDEEKDVNKSERDELKEIVKVNYLDEMNLQADPKTHESLNSYYFMTAIIGDTIISIVTQDALLAIFSFIFVFFWIRINTQSWFLAFVGLFEIFFSIPVAWFIFTVVFQIQYFSTLNSLAIFVVAAIGADDIFIFMDAYKQSQYHPELLGDLATRMSWVYRRTGVAMAITSATTCAAFLCTLITPLPGVQSFGVFAAVVIFIDYVLVMSLFCTAVVIYHQRFEGRSKFGCCCPCGVQNPTPTEKAKAVLDAIGDDAVKRDRVSEFFRNKVAKFIEVPLHRIFFLVVFGIWTGVAIWQALKLEATKENEQFLSENHPLQKSITILNEQFPTANDDIGLKVYYAWGIDEVNRDGVNRLLDPEYFGVPQYISEFDFNQQCQTDLLNLCDDLKTNQDYRELIKRRDGLGAVYCFVEELAAYNLKGNLDDCEYVKRGGFKNETWQVDPADLVDIMPGFMQAKSCFDDEGVETIGARYLTEIGWNGNELKYAAVAAESNVLDPFGQDAESVTRKEYDQFLEIATEANRILTQSCSGNVVMTDLDEKFVFMNNQNIYVQSALQSSLLGVAIAFVVLMISTHVFHIALFASISIICVLISVVGVMVMLGWSLGSIESILIAIIAGFSVDYVVHLAHAYEIAKGDTHQRITEAFGDLGISVFNGMITSVVASIPLFFCQLQFFAKFGTFLCLTIAFSWLYANFWYMSLLATLKIPLKEQGCRL</sequence>
<evidence type="ECO:0000256" key="2">
    <source>
        <dbReference type="ARBA" id="ARBA00022692"/>
    </source>
</evidence>
<evidence type="ECO:0000256" key="6">
    <source>
        <dbReference type="ARBA" id="ARBA00038046"/>
    </source>
</evidence>
<feature type="transmembrane region" description="Helical" evidence="7">
    <location>
        <begin position="912"/>
        <end position="934"/>
    </location>
</feature>
<dbReference type="PANTHER" id="PTHR45951:SF7">
    <property type="entry name" value="SSD DOMAIN-CONTAINING PROTEIN"/>
    <property type="match status" value="1"/>
</dbReference>
<evidence type="ECO:0000313" key="9">
    <source>
        <dbReference type="EMBL" id="KAL3781799.1"/>
    </source>
</evidence>
<comment type="similarity">
    <text evidence="6">Belongs to the dispatched family.</text>
</comment>
<keyword evidence="2 7" id="KW-0812">Transmembrane</keyword>
<feature type="domain" description="SSD" evidence="8">
    <location>
        <begin position="417"/>
        <end position="580"/>
    </location>
</feature>
<evidence type="ECO:0000256" key="3">
    <source>
        <dbReference type="ARBA" id="ARBA00022989"/>
    </source>
</evidence>
<dbReference type="PROSITE" id="PS50156">
    <property type="entry name" value="SSD"/>
    <property type="match status" value="2"/>
</dbReference>
<feature type="transmembrane region" description="Helical" evidence="7">
    <location>
        <begin position="555"/>
        <end position="581"/>
    </location>
</feature>
<keyword evidence="4 7" id="KW-0472">Membrane</keyword>
<comment type="subcellular location">
    <subcellularLocation>
        <location evidence="1">Membrane</location>
        <topology evidence="1">Multi-pass membrane protein</topology>
    </subcellularLocation>
</comment>
<feature type="domain" description="SSD" evidence="8">
    <location>
        <begin position="941"/>
        <end position="1065"/>
    </location>
</feature>
<feature type="transmembrane region" description="Helical" evidence="7">
    <location>
        <begin position="479"/>
        <end position="499"/>
    </location>
</feature>
<accession>A0ABD3P2M8</accession>
<dbReference type="Pfam" id="PF12349">
    <property type="entry name" value="Sterol-sensing"/>
    <property type="match status" value="1"/>
</dbReference>
<dbReference type="PANTHER" id="PTHR45951">
    <property type="entry name" value="PROTEIN DISPATCHED-RELATED"/>
    <property type="match status" value="1"/>
</dbReference>
<dbReference type="Gene3D" id="1.20.1640.10">
    <property type="entry name" value="Multidrug efflux transporter AcrB transmembrane domain"/>
    <property type="match status" value="2"/>
</dbReference>
<evidence type="ECO:0000256" key="4">
    <source>
        <dbReference type="ARBA" id="ARBA00023136"/>
    </source>
</evidence>
<dbReference type="AlphaFoldDB" id="A0ABD3P2M8"/>